<dbReference type="CDD" id="cd16011">
    <property type="entry name" value="iPGM_like"/>
    <property type="match status" value="1"/>
</dbReference>
<sequence length="397" mass="43499">MKYAILVPDGMADTPLQELDGKTCLEAAVTVNMDKIAKLGIVGVTRNVPRGMSPASDVANLSILGYDPSKFYCGRGPLEAANLGVELGALDVAFRFNTVTINDGKMADYSAGHISSQESALIVKLLNRDIGSNRYHFYRGTSYRNLLVITCANLEEARKLEKVKCFPPHDITGQPINKYLPEEKELFEIMKKSQEILGDNDMNKVRIDLGQNPANMIWIWGQGRKPEMPKFKSLYGKEGGIISAVDLIKGIGRIIGLSVIDVPGATGYYDTNYSGKADAAIKVLEEKDFVFLHVEAPDEAGHNGDILEKIKAIENFDKKIVGPIFDFLSTVDRYRILVLPDHPTPVKKKTHTSDAVPFVMAGTGIVPDEVALFTEASSKAGSVSLQHGHELMKKFLG</sequence>
<evidence type="ECO:0000313" key="9">
    <source>
        <dbReference type="Proteomes" id="UP000033428"/>
    </source>
</evidence>
<feature type="domain" description="Metalloenzyme" evidence="7">
    <location>
        <begin position="1"/>
        <end position="374"/>
    </location>
</feature>
<comment type="similarity">
    <text evidence="4">Belongs to the BPG-independent phosphoglycerate mutase family. A-PGAM subfamily.</text>
</comment>
<dbReference type="InterPro" id="IPR006124">
    <property type="entry name" value="Metalloenzyme"/>
</dbReference>
<evidence type="ECO:0000259" key="7">
    <source>
        <dbReference type="Pfam" id="PF01676"/>
    </source>
</evidence>
<keyword evidence="8" id="KW-0808">Transferase</keyword>
<evidence type="ECO:0000256" key="5">
    <source>
        <dbReference type="ARBA" id="ARBA00023152"/>
    </source>
</evidence>
<proteinExistence type="inferred from homology"/>
<comment type="catalytic activity">
    <reaction evidence="1">
        <text>(2R)-2-phosphoglycerate = (2R)-3-phosphoglycerate</text>
        <dbReference type="Rhea" id="RHEA:15901"/>
        <dbReference type="ChEBI" id="CHEBI:58272"/>
        <dbReference type="ChEBI" id="CHEBI:58289"/>
        <dbReference type="EC" id="5.4.2.12"/>
    </reaction>
</comment>
<dbReference type="PANTHER" id="PTHR31209:SF4">
    <property type="entry name" value="2,3-BISPHOSPHOGLYCERATE-INDEPENDENT PHOSPHOGLYCERATE MUTASE"/>
    <property type="match status" value="1"/>
</dbReference>
<dbReference type="GO" id="GO:0006096">
    <property type="term" value="P:glycolytic process"/>
    <property type="evidence" value="ECO:0007669"/>
    <property type="project" value="UniProtKB-KW"/>
</dbReference>
<keyword evidence="5" id="KW-0324">Glycolysis</keyword>
<dbReference type="GO" id="GO:0016301">
    <property type="term" value="F:kinase activity"/>
    <property type="evidence" value="ECO:0007669"/>
    <property type="project" value="UniProtKB-KW"/>
</dbReference>
<dbReference type="SUPFAM" id="SSF53649">
    <property type="entry name" value="Alkaline phosphatase-like"/>
    <property type="match status" value="1"/>
</dbReference>
<evidence type="ECO:0000256" key="2">
    <source>
        <dbReference type="ARBA" id="ARBA00002315"/>
    </source>
</evidence>
<comment type="function">
    <text evidence="2">Catalyzes the interconversion of 2-phosphoglycerate and 3-phosphoglycerate.</text>
</comment>
<dbReference type="GO" id="GO:0046872">
    <property type="term" value="F:metal ion binding"/>
    <property type="evidence" value="ECO:0007669"/>
    <property type="project" value="InterPro"/>
</dbReference>
<dbReference type="Pfam" id="PF01676">
    <property type="entry name" value="Metalloenzyme"/>
    <property type="match status" value="1"/>
</dbReference>
<accession>A0A0F0CUA4</accession>
<dbReference type="EMBL" id="JYNY01000230">
    <property type="protein sequence ID" value="KJJ85015.1"/>
    <property type="molecule type" value="Genomic_DNA"/>
</dbReference>
<comment type="pathway">
    <text evidence="3">Carbohydrate degradation.</text>
</comment>
<dbReference type="NCBIfam" id="TIGR00306">
    <property type="entry name" value="apgM"/>
    <property type="match status" value="1"/>
</dbReference>
<dbReference type="Gene3D" id="3.30.70.2130">
    <property type="entry name" value="Metalloenzyme domain"/>
    <property type="match status" value="1"/>
</dbReference>
<dbReference type="Gene3D" id="3.40.720.10">
    <property type="entry name" value="Alkaline Phosphatase, subunit A"/>
    <property type="match status" value="2"/>
</dbReference>
<organism evidence="8 9">
    <name type="scientific">Candidatus Omnitrophus magneticus</name>
    <dbReference type="NCBI Taxonomy" id="1609969"/>
    <lineage>
        <taxon>Bacteria</taxon>
        <taxon>Pseudomonadati</taxon>
        <taxon>Candidatus Omnitrophota</taxon>
        <taxon>Candidatus Omnitrophus</taxon>
    </lineage>
</organism>
<protein>
    <submittedName>
        <fullName evidence="8">Putative homoserine kinase</fullName>
    </submittedName>
</protein>
<evidence type="ECO:0000256" key="3">
    <source>
        <dbReference type="ARBA" id="ARBA00004921"/>
    </source>
</evidence>
<dbReference type="PATRIC" id="fig|1609969.3.peg.1204"/>
<keyword evidence="6" id="KW-0413">Isomerase</keyword>
<dbReference type="InterPro" id="IPR042253">
    <property type="entry name" value="Pglycerate_mutase_ApgM_sf"/>
</dbReference>
<dbReference type="PIRSF" id="PIRSF006392">
    <property type="entry name" value="IPGAM_arch"/>
    <property type="match status" value="1"/>
</dbReference>
<dbReference type="AlphaFoldDB" id="A0A0F0CUA4"/>
<name>A0A0F0CUA4_9BACT</name>
<evidence type="ECO:0000256" key="1">
    <source>
        <dbReference type="ARBA" id="ARBA00000370"/>
    </source>
</evidence>
<dbReference type="NCBIfam" id="TIGR02535">
    <property type="entry name" value="hyp_Hser_kinase"/>
    <property type="match status" value="1"/>
</dbReference>
<dbReference type="Proteomes" id="UP000033428">
    <property type="component" value="Unassembled WGS sequence"/>
</dbReference>
<dbReference type="PANTHER" id="PTHR31209">
    <property type="entry name" value="COFACTOR-INDEPENDENT PHOSPHOGLYCERATE MUTASE"/>
    <property type="match status" value="1"/>
</dbReference>
<gene>
    <name evidence="8" type="ORF">OMAG_001122</name>
</gene>
<keyword evidence="9" id="KW-1185">Reference proteome</keyword>
<comment type="caution">
    <text evidence="8">The sequence shown here is derived from an EMBL/GenBank/DDBJ whole genome shotgun (WGS) entry which is preliminary data.</text>
</comment>
<evidence type="ECO:0000256" key="6">
    <source>
        <dbReference type="ARBA" id="ARBA00023235"/>
    </source>
</evidence>
<dbReference type="InterPro" id="IPR017850">
    <property type="entry name" value="Alkaline_phosphatase_core_sf"/>
</dbReference>
<evidence type="ECO:0000313" key="8">
    <source>
        <dbReference type="EMBL" id="KJJ85015.1"/>
    </source>
</evidence>
<dbReference type="NCBIfam" id="NF003242">
    <property type="entry name" value="PRK04200.1"/>
    <property type="match status" value="1"/>
</dbReference>
<evidence type="ECO:0000256" key="4">
    <source>
        <dbReference type="ARBA" id="ARBA00005524"/>
    </source>
</evidence>
<dbReference type="InterPro" id="IPR023665">
    <property type="entry name" value="ApgAM_prokaryotes"/>
</dbReference>
<reference evidence="8 9" key="1">
    <citation type="submission" date="2015-02" db="EMBL/GenBank/DDBJ databases">
        <title>Single-cell genomics of uncultivated deep-branching MTB reveals a conserved set of magnetosome genes.</title>
        <authorList>
            <person name="Kolinko S."/>
            <person name="Richter M."/>
            <person name="Glockner F.O."/>
            <person name="Brachmann A."/>
            <person name="Schuler D."/>
        </authorList>
    </citation>
    <scope>NUCLEOTIDE SEQUENCE [LARGE SCALE GENOMIC DNA]</scope>
    <source>
        <strain evidence="8">SKK-01</strain>
    </source>
</reference>
<dbReference type="GO" id="GO:0004619">
    <property type="term" value="F:phosphoglycerate mutase activity"/>
    <property type="evidence" value="ECO:0007669"/>
    <property type="project" value="UniProtKB-EC"/>
</dbReference>
<dbReference type="InterPro" id="IPR004456">
    <property type="entry name" value="Pglycerate_mutase_ApgM"/>
</dbReference>
<dbReference type="Pfam" id="PF10143">
    <property type="entry name" value="PhosphMutase"/>
    <property type="match status" value="1"/>
</dbReference>
<keyword evidence="8" id="KW-0418">Kinase</keyword>